<dbReference type="Pfam" id="PF06769">
    <property type="entry name" value="YoeB_toxin"/>
    <property type="match status" value="1"/>
</dbReference>
<dbReference type="EMBL" id="FNWX01000050">
    <property type="protein sequence ID" value="SEH91026.1"/>
    <property type="molecule type" value="Genomic_DNA"/>
</dbReference>
<dbReference type="InterPro" id="IPR009614">
    <property type="entry name" value="YoeB_toxin"/>
</dbReference>
<evidence type="ECO:0000313" key="1">
    <source>
        <dbReference type="EMBL" id="SEH91026.1"/>
    </source>
</evidence>
<reference evidence="2" key="1">
    <citation type="submission" date="2016-10" db="EMBL/GenBank/DDBJ databases">
        <authorList>
            <person name="Varghese N."/>
            <person name="Submissions S."/>
        </authorList>
    </citation>
    <scope>NUCLEOTIDE SEQUENCE [LARGE SCALE GENOMIC DNA]</scope>
    <source>
        <strain evidence="2">DSM 19326</strain>
    </source>
</reference>
<dbReference type="SUPFAM" id="SSF143011">
    <property type="entry name" value="RelE-like"/>
    <property type="match status" value="1"/>
</dbReference>
<dbReference type="RefSeq" id="WP_089770872.1">
    <property type="nucleotide sequence ID" value="NZ_FNWX01000050.1"/>
</dbReference>
<dbReference type="GO" id="GO:0004519">
    <property type="term" value="F:endonuclease activity"/>
    <property type="evidence" value="ECO:0007669"/>
    <property type="project" value="InterPro"/>
</dbReference>
<dbReference type="GO" id="GO:0006401">
    <property type="term" value="P:RNA catabolic process"/>
    <property type="evidence" value="ECO:0007669"/>
    <property type="project" value="InterPro"/>
</dbReference>
<proteinExistence type="predicted"/>
<accession>A0A1H6LX65</accession>
<sequence length="93" mass="10984">MGKYIVQLSKRALKDLKAIKKSGRKLDMEKVQTFLIELEEHPRTEAGSSEQLKYYDGEVWSRELNKKDRFVYEIFEEEVSVTLIQSLGHYNDK</sequence>
<protein>
    <submittedName>
        <fullName evidence="1">Toxin-antitoxin system, toxin component, Txe/YoeB family</fullName>
    </submittedName>
</protein>
<dbReference type="Proteomes" id="UP000198555">
    <property type="component" value="Unassembled WGS sequence"/>
</dbReference>
<name>A0A1H6LX65_9FLAO</name>
<gene>
    <name evidence="1" type="ORF">SAMN05421793_1502</name>
</gene>
<dbReference type="Gene3D" id="3.30.2310.20">
    <property type="entry name" value="RelE-like"/>
    <property type="match status" value="1"/>
</dbReference>
<organism evidence="1 2">
    <name type="scientific">Epilithonimonas hominis</name>
    <dbReference type="NCBI Taxonomy" id="420404"/>
    <lineage>
        <taxon>Bacteria</taxon>
        <taxon>Pseudomonadati</taxon>
        <taxon>Bacteroidota</taxon>
        <taxon>Flavobacteriia</taxon>
        <taxon>Flavobacteriales</taxon>
        <taxon>Weeksellaceae</taxon>
        <taxon>Chryseobacterium group</taxon>
        <taxon>Epilithonimonas</taxon>
    </lineage>
</organism>
<keyword evidence="2" id="KW-1185">Reference proteome</keyword>
<evidence type="ECO:0000313" key="2">
    <source>
        <dbReference type="Proteomes" id="UP000198555"/>
    </source>
</evidence>
<dbReference type="InterPro" id="IPR035093">
    <property type="entry name" value="RelE/ParE_toxin_dom_sf"/>
</dbReference>
<dbReference type="AlphaFoldDB" id="A0A1H6LX65"/>